<dbReference type="PANTHER" id="PTHR10722">
    <property type="entry name" value="60S RIBOSOMAL PROTEIN L19"/>
    <property type="match status" value="1"/>
</dbReference>
<gene>
    <name evidence="3" type="ORF">GOP47_0019504</name>
</gene>
<organism evidence="3 4">
    <name type="scientific">Adiantum capillus-veneris</name>
    <name type="common">Maidenhair fern</name>
    <dbReference type="NCBI Taxonomy" id="13818"/>
    <lineage>
        <taxon>Eukaryota</taxon>
        <taxon>Viridiplantae</taxon>
        <taxon>Streptophyta</taxon>
        <taxon>Embryophyta</taxon>
        <taxon>Tracheophyta</taxon>
        <taxon>Polypodiopsida</taxon>
        <taxon>Polypodiidae</taxon>
        <taxon>Polypodiales</taxon>
        <taxon>Pteridineae</taxon>
        <taxon>Pteridaceae</taxon>
        <taxon>Vittarioideae</taxon>
        <taxon>Adiantum</taxon>
    </lineage>
</organism>
<dbReference type="GO" id="GO:0022625">
    <property type="term" value="C:cytosolic large ribosomal subunit"/>
    <property type="evidence" value="ECO:0007669"/>
    <property type="project" value="InterPro"/>
</dbReference>
<feature type="region of interest" description="Disordered" evidence="1">
    <location>
        <begin position="1"/>
        <end position="40"/>
    </location>
</feature>
<dbReference type="Gene3D" id="1.10.1200.240">
    <property type="match status" value="1"/>
</dbReference>
<name>A0A9D4Z7W0_ADICA</name>
<proteinExistence type="predicted"/>
<dbReference type="InterPro" id="IPR000196">
    <property type="entry name" value="Ribosomal_eL19_dom"/>
</dbReference>
<dbReference type="OrthoDB" id="5407653at2759"/>
<feature type="domain" description="Large ribosomal subunit protein eL19" evidence="2">
    <location>
        <begin position="33"/>
        <end position="140"/>
    </location>
</feature>
<evidence type="ECO:0000259" key="2">
    <source>
        <dbReference type="SMART" id="SM01416"/>
    </source>
</evidence>
<dbReference type="EMBL" id="JABFUD020000019">
    <property type="protein sequence ID" value="KAI5064809.1"/>
    <property type="molecule type" value="Genomic_DNA"/>
</dbReference>
<dbReference type="SMART" id="SM01416">
    <property type="entry name" value="Ribosomal_L19e"/>
    <property type="match status" value="1"/>
</dbReference>
<dbReference type="GO" id="GO:0006412">
    <property type="term" value="P:translation"/>
    <property type="evidence" value="ECO:0007669"/>
    <property type="project" value="InterPro"/>
</dbReference>
<evidence type="ECO:0000313" key="4">
    <source>
        <dbReference type="Proteomes" id="UP000886520"/>
    </source>
</evidence>
<dbReference type="InterPro" id="IPR039547">
    <property type="entry name" value="Ribosomal_eL19"/>
</dbReference>
<keyword evidence="4" id="KW-1185">Reference proteome</keyword>
<dbReference type="SUPFAM" id="SSF48140">
    <property type="entry name" value="Ribosomal protein L19 (L19e)"/>
    <property type="match status" value="1"/>
</dbReference>
<sequence length="155" mass="17766">MGTATRGNVEGGIFGLPTGRRKRIQRPGTGRRMPYNAGGGQCKREANRKLVKDGFLIRKPTKIHSWARAKRALEAKRKGHHSGYGKRRGTRKAMLPSKVLWLRWMRVLRQLMRKYQEAKKIDKHMYHDMYMKGLSIEAALAIPTTVPKATKKSKK</sequence>
<dbReference type="AlphaFoldDB" id="A0A9D4Z7W0"/>
<dbReference type="GO" id="GO:0003723">
    <property type="term" value="F:RNA binding"/>
    <property type="evidence" value="ECO:0007669"/>
    <property type="project" value="InterPro"/>
</dbReference>
<dbReference type="Pfam" id="PF25476">
    <property type="entry name" value="Ribosomal_L19e_C"/>
    <property type="match status" value="1"/>
</dbReference>
<protein>
    <recommendedName>
        <fullName evidence="2">Large ribosomal subunit protein eL19 domain-containing protein</fullName>
    </recommendedName>
</protein>
<comment type="caution">
    <text evidence="3">The sequence shown here is derived from an EMBL/GenBank/DDBJ whole genome shotgun (WGS) entry which is preliminary data.</text>
</comment>
<accession>A0A9D4Z7W0</accession>
<evidence type="ECO:0000313" key="3">
    <source>
        <dbReference type="EMBL" id="KAI5064809.1"/>
    </source>
</evidence>
<dbReference type="Proteomes" id="UP000886520">
    <property type="component" value="Chromosome 19"/>
</dbReference>
<dbReference type="InterPro" id="IPR057260">
    <property type="entry name" value="Ribosomal_L19e_C"/>
</dbReference>
<reference evidence="3" key="1">
    <citation type="submission" date="2021-01" db="EMBL/GenBank/DDBJ databases">
        <title>Adiantum capillus-veneris genome.</title>
        <authorList>
            <person name="Fang Y."/>
            <person name="Liao Q."/>
        </authorList>
    </citation>
    <scope>NUCLEOTIDE SEQUENCE</scope>
    <source>
        <strain evidence="3">H3</strain>
        <tissue evidence="3">Leaf</tissue>
    </source>
</reference>
<dbReference type="GO" id="GO:0003735">
    <property type="term" value="F:structural constituent of ribosome"/>
    <property type="evidence" value="ECO:0007669"/>
    <property type="project" value="InterPro"/>
</dbReference>
<evidence type="ECO:0000256" key="1">
    <source>
        <dbReference type="SAM" id="MobiDB-lite"/>
    </source>
</evidence>
<dbReference type="InterPro" id="IPR035970">
    <property type="entry name" value="60S_ribosomal_eL19_sf"/>
</dbReference>